<dbReference type="InterPro" id="IPR058055">
    <property type="entry name" value="PA-PLA1"/>
</dbReference>
<protein>
    <submittedName>
        <fullName evidence="2">RpoC2</fullName>
    </submittedName>
</protein>
<dbReference type="PANTHER" id="PTHR23509:SF10">
    <property type="entry name" value="LD21067P"/>
    <property type="match status" value="1"/>
</dbReference>
<evidence type="ECO:0000259" key="1">
    <source>
        <dbReference type="PROSITE" id="PS51043"/>
    </source>
</evidence>
<dbReference type="GO" id="GO:0004620">
    <property type="term" value="F:phospholipase activity"/>
    <property type="evidence" value="ECO:0007669"/>
    <property type="project" value="TreeGrafter"/>
</dbReference>
<keyword evidence="3" id="KW-1185">Reference proteome</keyword>
<accession>A0AAW2YHJ2</accession>
<feature type="domain" description="DDHD" evidence="1">
    <location>
        <begin position="166"/>
        <end position="363"/>
    </location>
</feature>
<evidence type="ECO:0000313" key="3">
    <source>
        <dbReference type="Proteomes" id="UP001431209"/>
    </source>
</evidence>
<dbReference type="InterPro" id="IPR004177">
    <property type="entry name" value="DDHD_dom"/>
</dbReference>
<dbReference type="Proteomes" id="UP001431209">
    <property type="component" value="Unassembled WGS sequence"/>
</dbReference>
<proteinExistence type="predicted"/>
<gene>
    <name evidence="2" type="ORF">AKO1_006127</name>
</gene>
<reference evidence="2 3" key="1">
    <citation type="submission" date="2024-03" db="EMBL/GenBank/DDBJ databases">
        <title>The Acrasis kona genome and developmental transcriptomes reveal deep origins of eukaryotic multicellular pathways.</title>
        <authorList>
            <person name="Sheikh S."/>
            <person name="Fu C.-J."/>
            <person name="Brown M.W."/>
            <person name="Baldauf S.L."/>
        </authorList>
    </citation>
    <scope>NUCLEOTIDE SEQUENCE [LARGE SCALE GENOMIC DNA]</scope>
    <source>
        <strain evidence="2 3">ATCC MYA-3509</strain>
    </source>
</reference>
<dbReference type="GO" id="GO:0046872">
    <property type="term" value="F:metal ion binding"/>
    <property type="evidence" value="ECO:0007669"/>
    <property type="project" value="InterPro"/>
</dbReference>
<organism evidence="2 3">
    <name type="scientific">Acrasis kona</name>
    <dbReference type="NCBI Taxonomy" id="1008807"/>
    <lineage>
        <taxon>Eukaryota</taxon>
        <taxon>Discoba</taxon>
        <taxon>Heterolobosea</taxon>
        <taxon>Tetramitia</taxon>
        <taxon>Eutetramitia</taxon>
        <taxon>Acrasidae</taxon>
        <taxon>Acrasis</taxon>
    </lineage>
</organism>
<dbReference type="GO" id="GO:0005737">
    <property type="term" value="C:cytoplasm"/>
    <property type="evidence" value="ECO:0007669"/>
    <property type="project" value="TreeGrafter"/>
</dbReference>
<evidence type="ECO:0000313" key="2">
    <source>
        <dbReference type="EMBL" id="KAL0476483.1"/>
    </source>
</evidence>
<dbReference type="Gene3D" id="3.40.50.1820">
    <property type="entry name" value="alpha/beta hydrolase"/>
    <property type="match status" value="1"/>
</dbReference>
<dbReference type="Pfam" id="PF02862">
    <property type="entry name" value="DDHD"/>
    <property type="match status" value="1"/>
</dbReference>
<comment type="caution">
    <text evidence="2">The sequence shown here is derived from an EMBL/GenBank/DDBJ whole genome shotgun (WGS) entry which is preliminary data.</text>
</comment>
<name>A0AAW2YHJ2_9EUKA</name>
<dbReference type="AlphaFoldDB" id="A0AAW2YHJ2"/>
<sequence>MTSILDDVNLIIVIPGMGARKDHPFRNYPLGQWWDIEMCRGLLQSTIDDVLGKNKGSVVVRAVDYSGVRAEHGVDRMLDLVTYKQGVSYMRHLANNTAIDVLMYLNSGVGKEVRSSVSKQLNEIVEQERQKYPNRNVNVHLFGHSLGSVVAFDTLQFNENSDTSVLHFETKNAFLIGSPLGLFLTLRYAATHHTDTLSDHKRLLKRTSLYHVFHPFDPVAYRIDPHLDERFSKLEPLDVKSVFQPQQHHSGWTRSTKEKWSSLVNMFSTKTNIEGPAQNDGWVKVTTTTIQTSVESKEKEEPKLSIQDVKAVENSLSDYQRIDHITKPDVFQQMNEYFVSGDVHLKYYSNREVAAFIVAKMLIHE</sequence>
<dbReference type="PROSITE" id="PS51043">
    <property type="entry name" value="DDHD"/>
    <property type="match status" value="1"/>
</dbReference>
<dbReference type="EMBL" id="JAOPGA020000047">
    <property type="protein sequence ID" value="KAL0476483.1"/>
    <property type="molecule type" value="Genomic_DNA"/>
</dbReference>
<dbReference type="SMART" id="SM01127">
    <property type="entry name" value="DDHD"/>
    <property type="match status" value="1"/>
</dbReference>
<dbReference type="SUPFAM" id="SSF53474">
    <property type="entry name" value="alpha/beta-Hydrolases"/>
    <property type="match status" value="1"/>
</dbReference>
<dbReference type="PANTHER" id="PTHR23509">
    <property type="entry name" value="PA-PL1 PHOSPHOLIPASE FAMILY"/>
    <property type="match status" value="1"/>
</dbReference>
<dbReference type="InterPro" id="IPR029058">
    <property type="entry name" value="AB_hydrolase_fold"/>
</dbReference>